<name>A0A931FBM1_9ACTN</name>
<evidence type="ECO:0000256" key="1">
    <source>
        <dbReference type="SAM" id="Phobius"/>
    </source>
</evidence>
<reference evidence="2" key="1">
    <citation type="submission" date="2020-11" db="EMBL/GenBank/DDBJ databases">
        <title>Isolation and identification of active actinomycetes.</title>
        <authorList>
            <person name="Yu B."/>
        </authorList>
    </citation>
    <scope>NUCLEOTIDE SEQUENCE</scope>
    <source>
        <strain evidence="2">NEAU-YB345</strain>
    </source>
</reference>
<keyword evidence="1" id="KW-1133">Transmembrane helix</keyword>
<protein>
    <submittedName>
        <fullName evidence="2">Uncharacterized protein</fullName>
    </submittedName>
</protein>
<evidence type="ECO:0000313" key="3">
    <source>
        <dbReference type="Proteomes" id="UP000657385"/>
    </source>
</evidence>
<proteinExistence type="predicted"/>
<gene>
    <name evidence="2" type="ORF">I2501_12315</name>
</gene>
<feature type="transmembrane region" description="Helical" evidence="1">
    <location>
        <begin position="59"/>
        <end position="77"/>
    </location>
</feature>
<accession>A0A931FBM1</accession>
<dbReference type="Proteomes" id="UP000657385">
    <property type="component" value="Unassembled WGS sequence"/>
</dbReference>
<keyword evidence="1" id="KW-0812">Transmembrane</keyword>
<sequence length="353" mass="38684">MAGAVCLAVGFLQGTGSGREVWWAAGLPCLLTAVGWRVWTAPEEGLADALRLRRLSRRIALRLGTVPALVAAVALPLGSGAWAVWAALLTPVPLLVETALWQFAPAALRRNVRAGRVLEEAQVLAARAGQDQPQEFDPTGGRSGRLVPDRFLPAPGGFRAACSARPSRRRIQETQGVKELIPEDELWLRSAYVQWSSSRRVLVLCCGPAGTVRVPLDPATSPSLLGGPLADVPVELVWLKERYRYAEEVRILLLNARSQRLLTMPGLGMRQTEVARVAQAAGLAYSAYELRQPDVLPAVELPWHNLPNLMFPRHRRHVQPKLTRHQLKLLDTAVEMKLPPARWPAMVGQAGRS</sequence>
<evidence type="ECO:0000313" key="2">
    <source>
        <dbReference type="EMBL" id="MBF9068807.1"/>
    </source>
</evidence>
<organism evidence="2 3">
    <name type="scientific">Streptacidiphilus fuscans</name>
    <dbReference type="NCBI Taxonomy" id="2789292"/>
    <lineage>
        <taxon>Bacteria</taxon>
        <taxon>Bacillati</taxon>
        <taxon>Actinomycetota</taxon>
        <taxon>Actinomycetes</taxon>
        <taxon>Kitasatosporales</taxon>
        <taxon>Streptomycetaceae</taxon>
        <taxon>Streptacidiphilus</taxon>
    </lineage>
</organism>
<comment type="caution">
    <text evidence="2">The sequence shown here is derived from an EMBL/GenBank/DDBJ whole genome shotgun (WGS) entry which is preliminary data.</text>
</comment>
<keyword evidence="3" id="KW-1185">Reference proteome</keyword>
<dbReference type="AlphaFoldDB" id="A0A931FBM1"/>
<keyword evidence="1" id="KW-0472">Membrane</keyword>
<dbReference type="EMBL" id="JADPRT010000004">
    <property type="protein sequence ID" value="MBF9068807.1"/>
    <property type="molecule type" value="Genomic_DNA"/>
</dbReference>
<dbReference type="RefSeq" id="WP_196193952.1">
    <property type="nucleotide sequence ID" value="NZ_JADPRT010000004.1"/>
</dbReference>